<evidence type="ECO:0000313" key="1">
    <source>
        <dbReference type="EMBL" id="MBX43449.1"/>
    </source>
</evidence>
<reference evidence="1" key="1">
    <citation type="submission" date="2018-02" db="EMBL/GenBank/DDBJ databases">
        <title>Rhizophora mucronata_Transcriptome.</title>
        <authorList>
            <person name="Meera S.P."/>
            <person name="Sreeshan A."/>
            <person name="Augustine A."/>
        </authorList>
    </citation>
    <scope>NUCLEOTIDE SEQUENCE</scope>
    <source>
        <tissue evidence="1">Leaf</tissue>
    </source>
</reference>
<name>A0A2P2NLT9_RHIMU</name>
<dbReference type="AlphaFoldDB" id="A0A2P2NLT9"/>
<accession>A0A2P2NLT9</accession>
<sequence>MQPSLENLTLANFRGSENRFVK</sequence>
<organism evidence="1">
    <name type="scientific">Rhizophora mucronata</name>
    <name type="common">Asiatic mangrove</name>
    <dbReference type="NCBI Taxonomy" id="61149"/>
    <lineage>
        <taxon>Eukaryota</taxon>
        <taxon>Viridiplantae</taxon>
        <taxon>Streptophyta</taxon>
        <taxon>Embryophyta</taxon>
        <taxon>Tracheophyta</taxon>
        <taxon>Spermatophyta</taxon>
        <taxon>Magnoliopsida</taxon>
        <taxon>eudicotyledons</taxon>
        <taxon>Gunneridae</taxon>
        <taxon>Pentapetalae</taxon>
        <taxon>rosids</taxon>
        <taxon>fabids</taxon>
        <taxon>Malpighiales</taxon>
        <taxon>Rhizophoraceae</taxon>
        <taxon>Rhizophora</taxon>
    </lineage>
</organism>
<protein>
    <submittedName>
        <fullName evidence="1">Uncharacterized protein</fullName>
    </submittedName>
</protein>
<proteinExistence type="predicted"/>
<dbReference type="EMBL" id="GGEC01062965">
    <property type="protein sequence ID" value="MBX43449.1"/>
    <property type="molecule type" value="Transcribed_RNA"/>
</dbReference>